<protein>
    <submittedName>
        <fullName evidence="2">Phosphoribosyl 1,2-cyclic phosphodiesterase</fullName>
    </submittedName>
</protein>
<sequence length="271" mass="29458">MVVKVWGARGSVPCPGPRTVKYGGNTSCVEVRCAGHRIVLDGGTGIRELGHAMSGEPSGPVDVLLTHFHLDHIAGLPFWGPAYTPGNSIVFRAARLQQTFGLREILHKMMSPPLFPIPLDEFRADVRFEDFASGTSFDLAPGIRVDTRPLNHPGGACGYRISHGGRSVAYVTDTEHVAGQDDQNVLDLMRGADLVFYDSTYTEQELPCHLGWGHSTWEEAVRLSDIAGVGTLVLFHHDPKHEDADLDRIGDLAAEARPGTLVAREGVEFSL</sequence>
<dbReference type="InterPro" id="IPR036866">
    <property type="entry name" value="RibonucZ/Hydroxyglut_hydro"/>
</dbReference>
<feature type="domain" description="Metallo-beta-lactamase" evidence="1">
    <location>
        <begin position="25"/>
        <end position="214"/>
    </location>
</feature>
<evidence type="ECO:0000313" key="2">
    <source>
        <dbReference type="EMBL" id="SDG11987.1"/>
    </source>
</evidence>
<dbReference type="Proteomes" id="UP000198615">
    <property type="component" value="Unassembled WGS sequence"/>
</dbReference>
<dbReference type="PANTHER" id="PTHR46018:SF2">
    <property type="entry name" value="ZINC PHOSPHODIESTERASE ELAC PROTEIN 1"/>
    <property type="match status" value="1"/>
</dbReference>
<name>A0A8G2BJY8_9PROT</name>
<dbReference type="AlphaFoldDB" id="A0A8G2BJY8"/>
<accession>A0A8G2BJY8</accession>
<dbReference type="Gene3D" id="3.60.15.10">
    <property type="entry name" value="Ribonuclease Z/Hydroxyacylglutathione hydrolase-like"/>
    <property type="match status" value="1"/>
</dbReference>
<keyword evidence="3" id="KW-1185">Reference proteome</keyword>
<evidence type="ECO:0000259" key="1">
    <source>
        <dbReference type="SMART" id="SM00849"/>
    </source>
</evidence>
<dbReference type="SMART" id="SM00849">
    <property type="entry name" value="Lactamase_B"/>
    <property type="match status" value="1"/>
</dbReference>
<dbReference type="PANTHER" id="PTHR46018">
    <property type="entry name" value="ZINC PHOSPHODIESTERASE ELAC PROTEIN 1"/>
    <property type="match status" value="1"/>
</dbReference>
<dbReference type="EMBL" id="FNBW01000010">
    <property type="protein sequence ID" value="SDG11987.1"/>
    <property type="molecule type" value="Genomic_DNA"/>
</dbReference>
<organism evidence="2 3">
    <name type="scientific">Thalassobaculum litoreum DSM 18839</name>
    <dbReference type="NCBI Taxonomy" id="1123362"/>
    <lineage>
        <taxon>Bacteria</taxon>
        <taxon>Pseudomonadati</taxon>
        <taxon>Pseudomonadota</taxon>
        <taxon>Alphaproteobacteria</taxon>
        <taxon>Rhodospirillales</taxon>
        <taxon>Thalassobaculaceae</taxon>
        <taxon>Thalassobaculum</taxon>
    </lineage>
</organism>
<dbReference type="SUPFAM" id="SSF56281">
    <property type="entry name" value="Metallo-hydrolase/oxidoreductase"/>
    <property type="match status" value="1"/>
</dbReference>
<dbReference type="InterPro" id="IPR001279">
    <property type="entry name" value="Metallo-B-lactamas"/>
</dbReference>
<gene>
    <name evidence="2" type="ORF">SAMN05660686_03457</name>
</gene>
<reference evidence="2 3" key="1">
    <citation type="submission" date="2016-10" db="EMBL/GenBank/DDBJ databases">
        <authorList>
            <person name="Varghese N."/>
            <person name="Submissions S."/>
        </authorList>
    </citation>
    <scope>NUCLEOTIDE SEQUENCE [LARGE SCALE GENOMIC DNA]</scope>
    <source>
        <strain evidence="2 3">DSM 18839</strain>
    </source>
</reference>
<evidence type="ECO:0000313" key="3">
    <source>
        <dbReference type="Proteomes" id="UP000198615"/>
    </source>
</evidence>
<comment type="caution">
    <text evidence="2">The sequence shown here is derived from an EMBL/GenBank/DDBJ whole genome shotgun (WGS) entry which is preliminary data.</text>
</comment>
<dbReference type="Pfam" id="PF12706">
    <property type="entry name" value="Lactamase_B_2"/>
    <property type="match status" value="1"/>
</dbReference>
<dbReference type="CDD" id="cd07715">
    <property type="entry name" value="TaR3-like_MBL-fold"/>
    <property type="match status" value="1"/>
</dbReference>
<dbReference type="GO" id="GO:0042781">
    <property type="term" value="F:3'-tRNA processing endoribonuclease activity"/>
    <property type="evidence" value="ECO:0007669"/>
    <property type="project" value="TreeGrafter"/>
</dbReference>
<proteinExistence type="predicted"/>
<dbReference type="OrthoDB" id="9803916at2"/>